<dbReference type="Gene3D" id="2.40.110.10">
    <property type="entry name" value="Butyryl-CoA Dehydrogenase, subunit A, domain 2"/>
    <property type="match status" value="1"/>
</dbReference>
<dbReference type="SUPFAM" id="SSF56645">
    <property type="entry name" value="Acyl-CoA dehydrogenase NM domain-like"/>
    <property type="match status" value="1"/>
</dbReference>
<keyword evidence="4" id="KW-0560">Oxidoreductase</keyword>
<reference evidence="6" key="1">
    <citation type="submission" date="2023-03" db="EMBL/GenBank/DDBJ databases">
        <authorList>
            <person name="Steffen K."/>
            <person name="Cardenas P."/>
        </authorList>
    </citation>
    <scope>NUCLEOTIDE SEQUENCE</scope>
</reference>
<dbReference type="Proteomes" id="UP001174909">
    <property type="component" value="Unassembled WGS sequence"/>
</dbReference>
<protein>
    <submittedName>
        <fullName evidence="6">Pigment production hydroxylase</fullName>
    </submittedName>
</protein>
<feature type="domain" description="Acyl-CoA dehydrogenase C-terminal" evidence="5">
    <location>
        <begin position="261"/>
        <end position="391"/>
    </location>
</feature>
<gene>
    <name evidence="6" type="ORF">GBAR_LOCUS16095</name>
</gene>
<dbReference type="AlphaFoldDB" id="A0AA35WVL2"/>
<evidence type="ECO:0000256" key="2">
    <source>
        <dbReference type="ARBA" id="ARBA00022630"/>
    </source>
</evidence>
<dbReference type="PIRSF" id="PIRSF016578">
    <property type="entry name" value="HsaA"/>
    <property type="match status" value="1"/>
</dbReference>
<accession>A0AA35WVL2</accession>
<comment type="cofactor">
    <cofactor evidence="1">
        <name>FAD</name>
        <dbReference type="ChEBI" id="CHEBI:57692"/>
    </cofactor>
</comment>
<dbReference type="GO" id="GO:0003995">
    <property type="term" value="F:acyl-CoA dehydrogenase activity"/>
    <property type="evidence" value="ECO:0007669"/>
    <property type="project" value="TreeGrafter"/>
</dbReference>
<dbReference type="SUPFAM" id="SSF47203">
    <property type="entry name" value="Acyl-CoA dehydrogenase C-terminal domain-like"/>
    <property type="match status" value="1"/>
</dbReference>
<evidence type="ECO:0000313" key="6">
    <source>
        <dbReference type="EMBL" id="CAI8028212.1"/>
    </source>
</evidence>
<dbReference type="Gene3D" id="1.20.140.10">
    <property type="entry name" value="Butyryl-CoA Dehydrogenase, subunit A, domain 3"/>
    <property type="match status" value="1"/>
</dbReference>
<dbReference type="GO" id="GO:0050660">
    <property type="term" value="F:flavin adenine dinucleotide binding"/>
    <property type="evidence" value="ECO:0007669"/>
    <property type="project" value="InterPro"/>
</dbReference>
<keyword evidence="2" id="KW-0285">Flavoprotein</keyword>
<keyword evidence="7" id="KW-1185">Reference proteome</keyword>
<dbReference type="InterPro" id="IPR036250">
    <property type="entry name" value="AcylCo_DH-like_C"/>
</dbReference>
<dbReference type="InterPro" id="IPR037069">
    <property type="entry name" value="AcylCoA_DH/ox_N_sf"/>
</dbReference>
<evidence type="ECO:0000256" key="4">
    <source>
        <dbReference type="ARBA" id="ARBA00023002"/>
    </source>
</evidence>
<dbReference type="PANTHER" id="PTHR48083:SF5">
    <property type="entry name" value="NRGC PROTEIN"/>
    <property type="match status" value="1"/>
</dbReference>
<dbReference type="EMBL" id="CASHTH010002320">
    <property type="protein sequence ID" value="CAI8028212.1"/>
    <property type="molecule type" value="Genomic_DNA"/>
</dbReference>
<name>A0AA35WVL2_GEOBA</name>
<sequence length="412" mass="44796">MTTGVHASAVAPFDIAGLQNLGIPALPADREALRLHLLDAIARIRPVLEADAEANDAAETLAWSSVVALYREGLLSLKVPRELSGPEVDPHLYLELCDELSYINPSAGWCAFINSTSAALLGAFLPDAGARRVFPDGSMPIASGALIPRGQATPVDGGWRVTGQWPFASGSAHSSWLLAGFRIIRDGQPGPEHMVMAASIHDVQFLDNWQVMGLKGTGSRDFVVDDYFVPSDMAFDLLTSDPRKGGPQFWLGRPGFVTPDHAAFALGVARRALDEIALQAGSYRRGYLTSTISQRGSLHRDLGRCDQQLRAVRALCREVLDEAWQFCLRGERPDLERQLRLRGACAYATDVACEIATTAFRYGGGSAIYNDRVLQRCMRDINAAAQHFMVNTSAYDNLGQFRLGLPNVNPMG</sequence>
<organism evidence="6 7">
    <name type="scientific">Geodia barretti</name>
    <name type="common">Barrett's horny sponge</name>
    <dbReference type="NCBI Taxonomy" id="519541"/>
    <lineage>
        <taxon>Eukaryota</taxon>
        <taxon>Metazoa</taxon>
        <taxon>Porifera</taxon>
        <taxon>Demospongiae</taxon>
        <taxon>Heteroscleromorpha</taxon>
        <taxon>Tetractinellida</taxon>
        <taxon>Astrophorina</taxon>
        <taxon>Geodiidae</taxon>
        <taxon>Geodia</taxon>
    </lineage>
</organism>
<dbReference type="InterPro" id="IPR009100">
    <property type="entry name" value="AcylCoA_DH/oxidase_NM_dom_sf"/>
</dbReference>
<evidence type="ECO:0000256" key="3">
    <source>
        <dbReference type="ARBA" id="ARBA00022827"/>
    </source>
</evidence>
<keyword evidence="3" id="KW-0274">FAD</keyword>
<dbReference type="InterPro" id="IPR013107">
    <property type="entry name" value="Acyl-CoA_DH_C"/>
</dbReference>
<dbReference type="Pfam" id="PF08028">
    <property type="entry name" value="Acyl-CoA_dh_2"/>
    <property type="match status" value="1"/>
</dbReference>
<comment type="caution">
    <text evidence="6">The sequence shown here is derived from an EMBL/GenBank/DDBJ whole genome shotgun (WGS) entry which is preliminary data.</text>
</comment>
<dbReference type="InterPro" id="IPR050741">
    <property type="entry name" value="Acyl-CoA_dehydrogenase"/>
</dbReference>
<dbReference type="GO" id="GO:0033539">
    <property type="term" value="P:fatty acid beta-oxidation using acyl-CoA dehydrogenase"/>
    <property type="evidence" value="ECO:0007669"/>
    <property type="project" value="TreeGrafter"/>
</dbReference>
<dbReference type="GO" id="GO:0005737">
    <property type="term" value="C:cytoplasm"/>
    <property type="evidence" value="ECO:0007669"/>
    <property type="project" value="TreeGrafter"/>
</dbReference>
<dbReference type="InterPro" id="IPR046373">
    <property type="entry name" value="Acyl-CoA_Oxase/DH_mid-dom_sf"/>
</dbReference>
<evidence type="ECO:0000313" key="7">
    <source>
        <dbReference type="Proteomes" id="UP001174909"/>
    </source>
</evidence>
<evidence type="ECO:0000256" key="1">
    <source>
        <dbReference type="ARBA" id="ARBA00001974"/>
    </source>
</evidence>
<proteinExistence type="predicted"/>
<dbReference type="PANTHER" id="PTHR48083">
    <property type="entry name" value="MEDIUM-CHAIN SPECIFIC ACYL-COA DEHYDROGENASE, MITOCHONDRIAL-RELATED"/>
    <property type="match status" value="1"/>
</dbReference>
<dbReference type="Gene3D" id="1.10.540.10">
    <property type="entry name" value="Acyl-CoA dehydrogenase/oxidase, N-terminal domain"/>
    <property type="match status" value="1"/>
</dbReference>
<evidence type="ECO:0000259" key="5">
    <source>
        <dbReference type="Pfam" id="PF08028"/>
    </source>
</evidence>